<comment type="subunit">
    <text evidence="2">Monomer.</text>
</comment>
<keyword evidence="3" id="KW-0560">Oxidoreductase</keyword>
<organism evidence="5 6">
    <name type="scientific">Acrodontium crateriforme</name>
    <dbReference type="NCBI Taxonomy" id="150365"/>
    <lineage>
        <taxon>Eukaryota</taxon>
        <taxon>Fungi</taxon>
        <taxon>Dikarya</taxon>
        <taxon>Ascomycota</taxon>
        <taxon>Pezizomycotina</taxon>
        <taxon>Dothideomycetes</taxon>
        <taxon>Dothideomycetidae</taxon>
        <taxon>Mycosphaerellales</taxon>
        <taxon>Teratosphaeriaceae</taxon>
        <taxon>Acrodontium</taxon>
    </lineage>
</organism>
<dbReference type="InterPro" id="IPR013154">
    <property type="entry name" value="ADH-like_N"/>
</dbReference>
<dbReference type="Pfam" id="PF08240">
    <property type="entry name" value="ADH_N"/>
    <property type="match status" value="1"/>
</dbReference>
<evidence type="ECO:0000313" key="6">
    <source>
        <dbReference type="Proteomes" id="UP001303373"/>
    </source>
</evidence>
<dbReference type="InterPro" id="IPR036291">
    <property type="entry name" value="NAD(P)-bd_dom_sf"/>
</dbReference>
<dbReference type="InterPro" id="IPR013149">
    <property type="entry name" value="ADH-like_C"/>
</dbReference>
<keyword evidence="6" id="KW-1185">Reference proteome</keyword>
<dbReference type="EMBL" id="CP138586">
    <property type="protein sequence ID" value="WPH01893.1"/>
    <property type="molecule type" value="Genomic_DNA"/>
</dbReference>
<evidence type="ECO:0000256" key="1">
    <source>
        <dbReference type="ARBA" id="ARBA00008072"/>
    </source>
</evidence>
<dbReference type="CDD" id="cd08249">
    <property type="entry name" value="enoyl_reductase_like"/>
    <property type="match status" value="1"/>
</dbReference>
<sequence length="364" mass="38450">MLIAVNKQQPTLRKSINFFTSTRSYAEMASNQAAFLDAPSTPLRVGSTPMPKPGPDDVVIKNHAVSINPLDLGMAASGRFCKTLPWVLGQDVAGEIHDIGSSVTHLRKGDRVVGHSWSLFTGQTQDGAWSLYSNVPAKNTAIIPQTLPFTEAVVLPLAIDTATSGLFDEQKPGLALEWPDAHAEKSAVKGVVVVYGASSSVGSMAIQLATAAGYRVIGIASKRNFDFCRSCGATDVFDYKDSSVVDGVIKAVGDDTFIGVYDAIGTAASSEIDVAILEKLGGGSLATVHDVPANLPANVKAKHIFGLGAFSFPIWEKFVTPALESGKLQCLPKPLVVGKGLESLQKAMDRLKDGVSAQKIVVEL</sequence>
<dbReference type="InterPro" id="IPR047122">
    <property type="entry name" value="Trans-enoyl_RdTase-like"/>
</dbReference>
<evidence type="ECO:0000256" key="2">
    <source>
        <dbReference type="ARBA" id="ARBA00011245"/>
    </source>
</evidence>
<protein>
    <recommendedName>
        <fullName evidence="4">Enoyl reductase (ER) domain-containing protein</fullName>
    </recommendedName>
</protein>
<dbReference type="Gene3D" id="3.40.50.720">
    <property type="entry name" value="NAD(P)-binding Rossmann-like Domain"/>
    <property type="match status" value="1"/>
</dbReference>
<evidence type="ECO:0000313" key="5">
    <source>
        <dbReference type="EMBL" id="WPH01893.1"/>
    </source>
</evidence>
<name>A0AAQ3M643_9PEZI</name>
<feature type="domain" description="Enoyl reductase (ER)" evidence="4">
    <location>
        <begin position="40"/>
        <end position="362"/>
    </location>
</feature>
<proteinExistence type="inferred from homology"/>
<dbReference type="Proteomes" id="UP001303373">
    <property type="component" value="Chromosome 7"/>
</dbReference>
<gene>
    <name evidence="5" type="ORF">R9X50_00474700</name>
</gene>
<comment type="similarity">
    <text evidence="1">Belongs to the zinc-containing alcohol dehydrogenase family.</text>
</comment>
<dbReference type="SUPFAM" id="SSF51735">
    <property type="entry name" value="NAD(P)-binding Rossmann-fold domains"/>
    <property type="match status" value="1"/>
</dbReference>
<evidence type="ECO:0000256" key="3">
    <source>
        <dbReference type="ARBA" id="ARBA00023002"/>
    </source>
</evidence>
<dbReference type="PANTHER" id="PTHR45348">
    <property type="entry name" value="HYPOTHETICAL OXIDOREDUCTASE (EUROFUNG)"/>
    <property type="match status" value="1"/>
</dbReference>
<dbReference type="AlphaFoldDB" id="A0AAQ3M643"/>
<dbReference type="SUPFAM" id="SSF50129">
    <property type="entry name" value="GroES-like"/>
    <property type="match status" value="1"/>
</dbReference>
<evidence type="ECO:0000259" key="4">
    <source>
        <dbReference type="SMART" id="SM00829"/>
    </source>
</evidence>
<dbReference type="GO" id="GO:0016651">
    <property type="term" value="F:oxidoreductase activity, acting on NAD(P)H"/>
    <property type="evidence" value="ECO:0007669"/>
    <property type="project" value="InterPro"/>
</dbReference>
<dbReference type="Pfam" id="PF00107">
    <property type="entry name" value="ADH_zinc_N"/>
    <property type="match status" value="1"/>
</dbReference>
<dbReference type="InterPro" id="IPR011032">
    <property type="entry name" value="GroES-like_sf"/>
</dbReference>
<dbReference type="InterPro" id="IPR020843">
    <property type="entry name" value="ER"/>
</dbReference>
<reference evidence="5 6" key="1">
    <citation type="submission" date="2023-11" db="EMBL/GenBank/DDBJ databases">
        <title>An acidophilic fungus is an integral part of prey digestion in a carnivorous sundew plant.</title>
        <authorList>
            <person name="Tsai I.J."/>
        </authorList>
    </citation>
    <scope>NUCLEOTIDE SEQUENCE [LARGE SCALE GENOMIC DNA]</scope>
    <source>
        <strain evidence="5">169a</strain>
    </source>
</reference>
<dbReference type="SMART" id="SM00829">
    <property type="entry name" value="PKS_ER"/>
    <property type="match status" value="1"/>
</dbReference>
<accession>A0AAQ3M643</accession>
<dbReference type="Gene3D" id="3.90.180.10">
    <property type="entry name" value="Medium-chain alcohol dehydrogenases, catalytic domain"/>
    <property type="match status" value="1"/>
</dbReference>
<dbReference type="PANTHER" id="PTHR45348:SF2">
    <property type="entry name" value="ZINC-TYPE ALCOHOL DEHYDROGENASE-LIKE PROTEIN C2E1P3.01"/>
    <property type="match status" value="1"/>
</dbReference>